<accession>A0ABN0F3E1</accession>
<organism evidence="1 2">
    <name type="scientific">Paraburkholderia hospita</name>
    <dbReference type="NCBI Taxonomy" id="169430"/>
    <lineage>
        <taxon>Bacteria</taxon>
        <taxon>Pseudomonadati</taxon>
        <taxon>Pseudomonadota</taxon>
        <taxon>Betaproteobacteria</taxon>
        <taxon>Burkholderiales</taxon>
        <taxon>Burkholderiaceae</taxon>
        <taxon>Paraburkholderia</taxon>
    </lineage>
</organism>
<reference evidence="1 2" key="1">
    <citation type="journal article" date="2012" name="J. Bacteriol.">
        <title>Draft Genome Sequence of the Soil Bacterium Burkholderia terrae Strain BS001, Which Interacts with Fungal Surface Structures.</title>
        <authorList>
            <person name="Nazir R."/>
            <person name="Hansen M.A."/>
            <person name="Sorensen S."/>
            <person name="van Elsas J.D."/>
        </authorList>
    </citation>
    <scope>NUCLEOTIDE SEQUENCE [LARGE SCALE GENOMIC DNA]</scope>
    <source>
        <strain evidence="1 2">BS001</strain>
    </source>
</reference>
<protein>
    <submittedName>
        <fullName evidence="1">Uncharacterized protein</fullName>
    </submittedName>
</protein>
<name>A0ABN0F3E1_9BURK</name>
<sequence>MSDQHSVVQKWLDRVVRHIKEMSTICKRQMMKIKNKQLTKKQKATSRLRWFRARHEEASVDPKKEATL</sequence>
<gene>
    <name evidence="1" type="ORF">WQE_51422</name>
</gene>
<proteinExistence type="predicted"/>
<evidence type="ECO:0000313" key="2">
    <source>
        <dbReference type="Proteomes" id="UP000004980"/>
    </source>
</evidence>
<dbReference type="Proteomes" id="UP000004980">
    <property type="component" value="Unassembled WGS sequence"/>
</dbReference>
<dbReference type="EMBL" id="AKAU01000325">
    <property type="protein sequence ID" value="EIM93080.1"/>
    <property type="molecule type" value="Genomic_DNA"/>
</dbReference>
<keyword evidence="2" id="KW-1185">Reference proteome</keyword>
<evidence type="ECO:0000313" key="1">
    <source>
        <dbReference type="EMBL" id="EIM93080.1"/>
    </source>
</evidence>
<comment type="caution">
    <text evidence="1">The sequence shown here is derived from an EMBL/GenBank/DDBJ whole genome shotgun (WGS) entry which is preliminary data.</text>
</comment>